<evidence type="ECO:0000256" key="1">
    <source>
        <dbReference type="ARBA" id="ARBA00023015"/>
    </source>
</evidence>
<dbReference type="Gene3D" id="1.10.10.10">
    <property type="entry name" value="Winged helix-like DNA-binding domain superfamily/Winged helix DNA-binding domain"/>
    <property type="match status" value="1"/>
</dbReference>
<dbReference type="Gene3D" id="3.40.50.10490">
    <property type="entry name" value="Glucose-6-phosphate isomerase like protein, domain 1"/>
    <property type="match status" value="1"/>
</dbReference>
<organism evidence="6 7">
    <name type="scientific">Clostridium saudiense</name>
    <dbReference type="NCBI Taxonomy" id="1414720"/>
    <lineage>
        <taxon>Bacteria</taxon>
        <taxon>Bacillati</taxon>
        <taxon>Bacillota</taxon>
        <taxon>Clostridia</taxon>
        <taxon>Eubacteriales</taxon>
        <taxon>Clostridiaceae</taxon>
        <taxon>Clostridium</taxon>
    </lineage>
</organism>
<evidence type="ECO:0000256" key="2">
    <source>
        <dbReference type="ARBA" id="ARBA00023125"/>
    </source>
</evidence>
<dbReference type="PROSITE" id="PS51464">
    <property type="entry name" value="SIS"/>
    <property type="match status" value="1"/>
</dbReference>
<dbReference type="Pfam" id="PF01418">
    <property type="entry name" value="HTH_6"/>
    <property type="match status" value="1"/>
</dbReference>
<comment type="caution">
    <text evidence="6">The sequence shown here is derived from an EMBL/GenBank/DDBJ whole genome shotgun (WGS) entry which is preliminary data.</text>
</comment>
<proteinExistence type="predicted"/>
<dbReference type="PANTHER" id="PTHR30514:SF1">
    <property type="entry name" value="HTH-TYPE TRANSCRIPTIONAL REGULATOR HEXR-RELATED"/>
    <property type="match status" value="1"/>
</dbReference>
<dbReference type="SUPFAM" id="SSF46689">
    <property type="entry name" value="Homeodomain-like"/>
    <property type="match status" value="1"/>
</dbReference>
<dbReference type="Proteomes" id="UP000767334">
    <property type="component" value="Unassembled WGS sequence"/>
</dbReference>
<dbReference type="RefSeq" id="WP_148322333.1">
    <property type="nucleotide sequence ID" value="NZ_JACJLL010000020.1"/>
</dbReference>
<name>A0ABS2FEF0_9CLOT</name>
<evidence type="ECO:0000313" key="7">
    <source>
        <dbReference type="Proteomes" id="UP000767334"/>
    </source>
</evidence>
<dbReference type="InterPro" id="IPR000281">
    <property type="entry name" value="HTH_RpiR"/>
</dbReference>
<gene>
    <name evidence="6" type="ORF">H6A19_04925</name>
</gene>
<dbReference type="Pfam" id="PF01380">
    <property type="entry name" value="SIS"/>
    <property type="match status" value="1"/>
</dbReference>
<dbReference type="PROSITE" id="PS51071">
    <property type="entry name" value="HTH_RPIR"/>
    <property type="match status" value="1"/>
</dbReference>
<keyword evidence="2" id="KW-0238">DNA-binding</keyword>
<dbReference type="SUPFAM" id="SSF53697">
    <property type="entry name" value="SIS domain"/>
    <property type="match status" value="1"/>
</dbReference>
<dbReference type="InterPro" id="IPR001347">
    <property type="entry name" value="SIS_dom"/>
</dbReference>
<keyword evidence="3" id="KW-0804">Transcription</keyword>
<feature type="domain" description="HTH rpiR-type" evidence="4">
    <location>
        <begin position="5"/>
        <end position="81"/>
    </location>
</feature>
<dbReference type="CDD" id="cd05013">
    <property type="entry name" value="SIS_RpiR"/>
    <property type="match status" value="1"/>
</dbReference>
<dbReference type="EMBL" id="JACJLL010000020">
    <property type="protein sequence ID" value="MBM6818691.1"/>
    <property type="molecule type" value="Genomic_DNA"/>
</dbReference>
<dbReference type="InterPro" id="IPR035472">
    <property type="entry name" value="RpiR-like_SIS"/>
</dbReference>
<accession>A0ABS2FEF0</accession>
<protein>
    <submittedName>
        <fullName evidence="6">MurR/RpiR family transcriptional regulator</fullName>
    </submittedName>
</protein>
<evidence type="ECO:0000256" key="3">
    <source>
        <dbReference type="ARBA" id="ARBA00023163"/>
    </source>
</evidence>
<feature type="domain" description="SIS" evidence="5">
    <location>
        <begin position="127"/>
        <end position="269"/>
    </location>
</feature>
<sequence length="284" mass="31865">MENIKSVINIIFSEYNNFFDAEKKIADYILDNKTKVIEMTISELAEKAGTSEATITRFCKKCSMKGFHHLKITLAQEIVDSKKDEFTISGSVSENNIKESLNNILANKIEELKQTISMINEEELRKILHILKSAKTVQFVAVGNIIPIALDGCYKLNQIGIPSVTNTIWETQIAYTYNLSKDDVVIVISNSGESKRLIDVAEIASEKGATTIGITNSDNSPLAKVCNYHIKTSTREKLFLSEYYFSRISAMTIIEILYLFLTVGKDDVYANISRHAQAIADEKI</sequence>
<evidence type="ECO:0000259" key="4">
    <source>
        <dbReference type="PROSITE" id="PS51071"/>
    </source>
</evidence>
<dbReference type="PANTHER" id="PTHR30514">
    <property type="entry name" value="GLUCOKINASE"/>
    <property type="match status" value="1"/>
</dbReference>
<evidence type="ECO:0000313" key="6">
    <source>
        <dbReference type="EMBL" id="MBM6818691.1"/>
    </source>
</evidence>
<dbReference type="InterPro" id="IPR046348">
    <property type="entry name" value="SIS_dom_sf"/>
</dbReference>
<reference evidence="6 7" key="1">
    <citation type="journal article" date="2021" name="Sci. Rep.">
        <title>The distribution of antibiotic resistance genes in chicken gut microbiota commensals.</title>
        <authorList>
            <person name="Juricova H."/>
            <person name="Matiasovicova J."/>
            <person name="Kubasova T."/>
            <person name="Cejkova D."/>
            <person name="Rychlik I."/>
        </authorList>
    </citation>
    <scope>NUCLEOTIDE SEQUENCE [LARGE SCALE GENOMIC DNA]</scope>
    <source>
        <strain evidence="6 7">An435</strain>
    </source>
</reference>
<dbReference type="InterPro" id="IPR009057">
    <property type="entry name" value="Homeodomain-like_sf"/>
</dbReference>
<keyword evidence="7" id="KW-1185">Reference proteome</keyword>
<dbReference type="InterPro" id="IPR047640">
    <property type="entry name" value="RpiR-like"/>
</dbReference>
<evidence type="ECO:0000259" key="5">
    <source>
        <dbReference type="PROSITE" id="PS51464"/>
    </source>
</evidence>
<keyword evidence="1" id="KW-0805">Transcription regulation</keyword>
<dbReference type="InterPro" id="IPR036388">
    <property type="entry name" value="WH-like_DNA-bd_sf"/>
</dbReference>